<dbReference type="OrthoDB" id="5343409at2759"/>
<name>A0A437AF25_ARTFL</name>
<keyword evidence="3" id="KW-1185">Reference proteome</keyword>
<dbReference type="VEuPathDB" id="FungiDB:DFL_000853"/>
<feature type="compositionally biased region" description="Acidic residues" evidence="1">
    <location>
        <begin position="150"/>
        <end position="159"/>
    </location>
</feature>
<feature type="region of interest" description="Disordered" evidence="1">
    <location>
        <begin position="1"/>
        <end position="79"/>
    </location>
</feature>
<feature type="compositionally biased region" description="Basic and acidic residues" evidence="1">
    <location>
        <begin position="162"/>
        <end position="178"/>
    </location>
</feature>
<proteinExistence type="predicted"/>
<feature type="compositionally biased region" description="Low complexity" evidence="1">
    <location>
        <begin position="471"/>
        <end position="482"/>
    </location>
</feature>
<feature type="compositionally biased region" description="Acidic residues" evidence="1">
    <location>
        <begin position="128"/>
        <end position="139"/>
    </location>
</feature>
<feature type="region of interest" description="Disordered" evidence="1">
    <location>
        <begin position="460"/>
        <end position="485"/>
    </location>
</feature>
<organism evidence="2 3">
    <name type="scientific">Arthrobotrys flagrans</name>
    <name type="common">Nematode-trapping fungus</name>
    <name type="synonym">Trichothecium flagrans</name>
    <dbReference type="NCBI Taxonomy" id="97331"/>
    <lineage>
        <taxon>Eukaryota</taxon>
        <taxon>Fungi</taxon>
        <taxon>Dikarya</taxon>
        <taxon>Ascomycota</taxon>
        <taxon>Pezizomycotina</taxon>
        <taxon>Orbiliomycetes</taxon>
        <taxon>Orbiliales</taxon>
        <taxon>Orbiliaceae</taxon>
        <taxon>Arthrobotrys</taxon>
    </lineage>
</organism>
<sequence>MATPRSRGRKPFILNKENTTSGLTFHRRPQKTIKPPSPITADSPNEERQPHHRRRHRAHDSNEEQEGEGENGTPFVGLSKQDIGALRSIAAQKRSGVGRVEVLRDVTGEFANRGRVGRGGKGKVEEIGGGEEDEEEEAQGSDPEGVEALGLEEEEEEPEISFAKEEEASNIESDHEAYVEQSRSPPYASPQNTSSESLDNAENSETSSILTTSSLDLNAHNSDTPQSQPPRTDNIALCTLLHPSSHTDLRTTHLSNISLSQKWHLRKRRLITDNPDRIHESPPTPEKIPYKRPKDRKITRSWAKPAAKLWRHLGLYDPESQPARKLLGWLRKEDELLLSQVSLVAPRMQFQHIREVHEHAFLPLRLQLLEYLRKEFENCTWCLFFSEFVYANHRHLSSNYETTVNGSCLFLMVSTEETGKIKKVAEGMLKNLKFGAELAVFVRNGNPRLFGSYGLKGGRGEYEDEDDEGEQQTGAQGTSGSGIRLGWPNVFQRIAETTLPAHQNTPKKTPHTPSPPPDSNSSGISSWNPSPTPSPHSPIPNIRSIHWDKPIYWRELDAFSYGLRWVTKLGVPSAHEGENAKYSERPNLGSSLGARADFGSGTLAGYLSDRKGTVYAMTCHHVLYFLDAVNIWPISSNAIINHSASQPISPSATDLKYQTRATAHQIDGLMHEAIRAYTRGNKPLAEILTNEGKEKLEEHDKLVEEVKNLKNEGAGFGGIVASAWKIARVKEGAWIMDQVVFKPRFDRIGTNTFTYTGRDNKGGRRYRLEARGWTHLPLGAEVLKLGRTTGLTKGTVISLEADVRLLVGEVEQEFPKVHKVQKFWEVKSGIITSGTGPWFSESGDSGSWILANPSFEDMLRWDLRRSGGKMMADPIPAPVGGMLFGGADSVDGISLTFYNPTKIIRRYLVEMLGGRLGRELKPGFGGEVIPAPLGDEWEEQDSWSRQSEKTADAWADFVDKGFWKHQLEGYSDNHVFRNSRWWERWDRKVKGLGLHADRGGRYDTAVEGKGKTAVRDTEPRRDKGREEDEETKPTRPTPQKQPSKLKIRFAEPTPRRKGTNDDIPDTPVSTLSKVRKVTPPYVPTEGLVREVTPGKYTSASNRKVGGAYVLGGTRPGYSKSGRKRVQKPVARIEKDYL</sequence>
<evidence type="ECO:0000313" key="2">
    <source>
        <dbReference type="EMBL" id="RVD89865.1"/>
    </source>
</evidence>
<feature type="region of interest" description="Disordered" evidence="1">
    <location>
        <begin position="996"/>
        <end position="1068"/>
    </location>
</feature>
<feature type="compositionally biased region" description="Basic and acidic residues" evidence="1">
    <location>
        <begin position="996"/>
        <end position="1026"/>
    </location>
</feature>
<accession>A0A437AF25</accession>
<dbReference type="EMBL" id="SAEB01000001">
    <property type="protein sequence ID" value="RVD89865.1"/>
    <property type="molecule type" value="Genomic_DNA"/>
</dbReference>
<gene>
    <name evidence="2" type="ORF">DFL_000853</name>
</gene>
<feature type="compositionally biased region" description="Polar residues" evidence="1">
    <location>
        <begin position="181"/>
        <end position="203"/>
    </location>
</feature>
<comment type="caution">
    <text evidence="2">The sequence shown here is derived from an EMBL/GenBank/DDBJ whole genome shotgun (WGS) entry which is preliminary data.</text>
</comment>
<evidence type="ECO:0000313" key="3">
    <source>
        <dbReference type="Proteomes" id="UP000283090"/>
    </source>
</evidence>
<feature type="region of interest" description="Disordered" evidence="1">
    <location>
        <begin position="498"/>
        <end position="538"/>
    </location>
</feature>
<protein>
    <submittedName>
        <fullName evidence="2">Uncharacterized protein</fullName>
    </submittedName>
</protein>
<dbReference type="GeneID" id="93583164"/>
<feature type="compositionally biased region" description="Low complexity" evidence="1">
    <location>
        <begin position="519"/>
        <end position="529"/>
    </location>
</feature>
<dbReference type="RefSeq" id="XP_067495409.1">
    <property type="nucleotide sequence ID" value="XM_067638276.1"/>
</dbReference>
<reference evidence="2 3" key="1">
    <citation type="submission" date="2019-01" db="EMBL/GenBank/DDBJ databases">
        <title>Intercellular communication is required for trap formation in the nematode-trapping fungus Duddingtonia flagrans.</title>
        <authorList>
            <person name="Youssar L."/>
            <person name="Wernet V."/>
            <person name="Hensel N."/>
            <person name="Hildebrandt H.-G."/>
            <person name="Fischer R."/>
        </authorList>
    </citation>
    <scope>NUCLEOTIDE SEQUENCE [LARGE SCALE GENOMIC DNA]</scope>
    <source>
        <strain evidence="2 3">CBS H-5679</strain>
    </source>
</reference>
<feature type="region of interest" description="Disordered" evidence="1">
    <location>
        <begin position="108"/>
        <end position="208"/>
    </location>
</feature>
<evidence type="ECO:0000256" key="1">
    <source>
        <dbReference type="SAM" id="MobiDB-lite"/>
    </source>
</evidence>
<dbReference type="Proteomes" id="UP000283090">
    <property type="component" value="Unassembled WGS sequence"/>
</dbReference>
<feature type="region of interest" description="Disordered" evidence="1">
    <location>
        <begin position="274"/>
        <end position="295"/>
    </location>
</feature>
<feature type="compositionally biased region" description="Basic residues" evidence="1">
    <location>
        <begin position="1"/>
        <end position="10"/>
    </location>
</feature>
<dbReference type="AlphaFoldDB" id="A0A437AF25"/>